<dbReference type="CDD" id="cd06588">
    <property type="entry name" value="PhnB_like"/>
    <property type="match status" value="1"/>
</dbReference>
<dbReference type="PANTHER" id="PTHR33990:SF2">
    <property type="entry name" value="PHNB-LIKE DOMAIN-CONTAINING PROTEIN"/>
    <property type="match status" value="1"/>
</dbReference>
<evidence type="ECO:0000259" key="1">
    <source>
        <dbReference type="Pfam" id="PF06983"/>
    </source>
</evidence>
<dbReference type="PIRSF" id="PIRSF021700">
    <property type="entry name" value="3_dmu_93_MTrfase"/>
    <property type="match status" value="1"/>
</dbReference>
<dbReference type="InterPro" id="IPR009725">
    <property type="entry name" value="3_dmu_93_MTrfase"/>
</dbReference>
<feature type="domain" description="PhnB-like" evidence="1">
    <location>
        <begin position="5"/>
        <end position="119"/>
    </location>
</feature>
<dbReference type="SUPFAM" id="SSF54593">
    <property type="entry name" value="Glyoxalase/Bleomycin resistance protein/Dihydroxybiphenyl dioxygenase"/>
    <property type="match status" value="1"/>
</dbReference>
<sequence length="160" mass="17941">MSAKQKIVTFLWFDSQAEEAVEHYLSIFKDSKILDVARSSGAGPQAKGSVMTITFELEGQRFIALNGGPQYKFTEAISLFVNCDTQDEVDALWAKLSAGGEEGPCGWLKDKFGLSWQIVPARMFEMIHDKDAAKVKRVMEAMFKMKKMDLATLQRAYDEG</sequence>
<dbReference type="InterPro" id="IPR028973">
    <property type="entry name" value="PhnB-like"/>
</dbReference>
<dbReference type="Pfam" id="PF06983">
    <property type="entry name" value="3-dmu-9_3-mt"/>
    <property type="match status" value="1"/>
</dbReference>
<dbReference type="RefSeq" id="WP_394834780.1">
    <property type="nucleotide sequence ID" value="NZ_CP089929.1"/>
</dbReference>
<gene>
    <name evidence="2" type="ORF">LVJ94_50620</name>
</gene>
<protein>
    <submittedName>
        <fullName evidence="2">VOC family protein</fullName>
    </submittedName>
</protein>
<organism evidence="2 3">
    <name type="scientific">Pendulispora rubella</name>
    <dbReference type="NCBI Taxonomy" id="2741070"/>
    <lineage>
        <taxon>Bacteria</taxon>
        <taxon>Pseudomonadati</taxon>
        <taxon>Myxococcota</taxon>
        <taxon>Myxococcia</taxon>
        <taxon>Myxococcales</taxon>
        <taxon>Sorangiineae</taxon>
        <taxon>Pendulisporaceae</taxon>
        <taxon>Pendulispora</taxon>
    </lineage>
</organism>
<dbReference type="Proteomes" id="UP001374803">
    <property type="component" value="Chromosome"/>
</dbReference>
<reference evidence="2" key="1">
    <citation type="submission" date="2021-12" db="EMBL/GenBank/DDBJ databases">
        <title>Discovery of the Pendulisporaceae a myxobacterial family with distinct sporulation behavior and unique specialized metabolism.</title>
        <authorList>
            <person name="Garcia R."/>
            <person name="Popoff A."/>
            <person name="Bader C.D."/>
            <person name="Loehr J."/>
            <person name="Walesch S."/>
            <person name="Walt C."/>
            <person name="Boldt J."/>
            <person name="Bunk B."/>
            <person name="Haeckl F.J.F.P.J."/>
            <person name="Gunesch A.P."/>
            <person name="Birkelbach J."/>
            <person name="Nuebel U."/>
            <person name="Pietschmann T."/>
            <person name="Bach T."/>
            <person name="Mueller R."/>
        </authorList>
    </citation>
    <scope>NUCLEOTIDE SEQUENCE</scope>
    <source>
        <strain evidence="2">MSr11367</strain>
    </source>
</reference>
<evidence type="ECO:0000313" key="3">
    <source>
        <dbReference type="Proteomes" id="UP001374803"/>
    </source>
</evidence>
<dbReference type="Gene3D" id="3.10.180.10">
    <property type="entry name" value="2,3-Dihydroxybiphenyl 1,2-Dioxygenase, domain 1"/>
    <property type="match status" value="1"/>
</dbReference>
<dbReference type="EMBL" id="CP089983">
    <property type="protein sequence ID" value="WXB05138.1"/>
    <property type="molecule type" value="Genomic_DNA"/>
</dbReference>
<evidence type="ECO:0000313" key="2">
    <source>
        <dbReference type="EMBL" id="WXB05138.1"/>
    </source>
</evidence>
<keyword evidence="3" id="KW-1185">Reference proteome</keyword>
<dbReference type="PANTHER" id="PTHR33990">
    <property type="entry name" value="PROTEIN YJDN-RELATED"/>
    <property type="match status" value="1"/>
</dbReference>
<name>A0ABZ2L2F7_9BACT</name>
<accession>A0ABZ2L2F7</accession>
<dbReference type="InterPro" id="IPR029068">
    <property type="entry name" value="Glyas_Bleomycin-R_OHBP_Dase"/>
</dbReference>
<proteinExistence type="predicted"/>